<dbReference type="PANTHER" id="PTHR47447:SF17">
    <property type="entry name" value="OS12G0638900 PROTEIN"/>
    <property type="match status" value="1"/>
</dbReference>
<comment type="caution">
    <text evidence="9">The sequence shown here is derived from an EMBL/GenBank/DDBJ whole genome shotgun (WGS) entry which is preliminary data.</text>
</comment>
<evidence type="ECO:0008006" key="11">
    <source>
        <dbReference type="Google" id="ProtNLM"/>
    </source>
</evidence>
<evidence type="ECO:0000256" key="6">
    <source>
        <dbReference type="SAM" id="MobiDB-lite"/>
    </source>
</evidence>
<evidence type="ECO:0000256" key="5">
    <source>
        <dbReference type="PROSITE-ProRule" id="PRU00708"/>
    </source>
</evidence>
<proteinExistence type="inferred from homology"/>
<organism evidence="9 10">
    <name type="scientific">Diplogelasinospora grovesii</name>
    <dbReference type="NCBI Taxonomy" id="303347"/>
    <lineage>
        <taxon>Eukaryota</taxon>
        <taxon>Fungi</taxon>
        <taxon>Dikarya</taxon>
        <taxon>Ascomycota</taxon>
        <taxon>Pezizomycotina</taxon>
        <taxon>Sordariomycetes</taxon>
        <taxon>Sordariomycetidae</taxon>
        <taxon>Sordariales</taxon>
        <taxon>Diplogelasinosporaceae</taxon>
        <taxon>Diplogelasinospora</taxon>
    </lineage>
</organism>
<feature type="compositionally biased region" description="Polar residues" evidence="6">
    <location>
        <begin position="130"/>
        <end position="155"/>
    </location>
</feature>
<evidence type="ECO:0000259" key="8">
    <source>
        <dbReference type="Pfam" id="PF23279"/>
    </source>
</evidence>
<dbReference type="EMBL" id="MU853763">
    <property type="protein sequence ID" value="KAK3943865.1"/>
    <property type="molecule type" value="Genomic_DNA"/>
</dbReference>
<dbReference type="InterPro" id="IPR011990">
    <property type="entry name" value="TPR-like_helical_dom_sf"/>
</dbReference>
<comment type="function">
    <text evidence="3">Regulates mitochondrial small subunit maturation by controlling 15S rRNA 5'-end processing. Localizes to the 5' precursor of the 15S rRNA in a position that is subsequently occupied by mS47 in the mature yeast mtSSU. Uses structure and sequence-specific RNA recognition, binding to a single-stranded region of the precursor and specifically recognizing bases -6 to -1. The exchange of Ccm1 for mS47 is coupled to the irreversible removal of precursor rRNA that is accompanied by conformational changes of the mitoribosomal proteins uS5m and mS26. These conformational changes signal completion of 5'-end rRNA processing through protection of the mature 5'-end of the 15S rRNA and stabilization of mS47. The removal of the 5' precursor together with the dissociation of Ccm1 may be catalyzed by the 5'-3' exoribonuclease Pet127. Involved in the specific removal of group I introns in mitochondrial encoded transcripts.</text>
</comment>
<dbReference type="Pfam" id="PF23279">
    <property type="entry name" value="TPR_25"/>
    <property type="match status" value="1"/>
</dbReference>
<sequence>MAPTRFIFDGLWRCLCPSIDAAALVRAVNKPYPFSPTARRSRNRPRNTCPASTRGAHWQTESARPRDDAEKAITFEDLFSAPTDAKQNPKQPKSSISFHLGKKPGNAEQPVTFKDLFPESLDPKKDAARSKQSSSSQNTDTAKSENQVKQSSVKPESSRTASSSATFAKDAAQTATVSDLIQTKGSFPALKNAPTPVIYECLRELARRQGQSKKIRAFVQYLIEQRGERPNIFLYEALVTANWDQTGSADELDAILEQMRKAGIEPSPNIYHSALRLLAVHPDYLLRNIILRNMRARWIDVRPDGKLSVALGLLRDGQYEMAIDQLDQMAKEGVTFPNWVYDIFIYTFGRLGFMDEAVQLLHQRLLQKDAKDDGEGEGMSLNVWYFLLDECSRNLHYEGTKYVWQRMVEPGILNPSDGITLNVLNTASRSGDAELATKAIQHLSSRRAKLGLHHYEALVDCYAQSGDLDNAFQVLCILTSAGLQADQASTRSIFGLLKKAPAGMTDAAVQLLFDLRKKGEKIPIAALNVVLEALVEHGRLPNAVDLYTHVRQLVPAGPNFATFQLLLARSENAEMANFLCAEMKSFSVRPNMVMYDAIVRSFARDGDLEIAFSYLSEMSNGKGKGKETGWLSQRTVLVLVERCFKDEDPRAWNIIDEAKNKGMDIEQDVQKMVATIQAKKKIKEVSESSVVTKGEKVAVSS</sequence>
<comment type="similarity">
    <text evidence="1">Belongs to the CCM1 family.</text>
</comment>
<dbReference type="Gene3D" id="1.25.40.10">
    <property type="entry name" value="Tetratricopeptide repeat domain"/>
    <property type="match status" value="3"/>
</dbReference>
<dbReference type="PROSITE" id="PS51375">
    <property type="entry name" value="PPR"/>
    <property type="match status" value="1"/>
</dbReference>
<evidence type="ECO:0000256" key="2">
    <source>
        <dbReference type="ARBA" id="ARBA00022737"/>
    </source>
</evidence>
<evidence type="ECO:0000256" key="4">
    <source>
        <dbReference type="ARBA" id="ARBA00044511"/>
    </source>
</evidence>
<reference evidence="10" key="1">
    <citation type="journal article" date="2023" name="Mol. Phylogenet. Evol.">
        <title>Genome-scale phylogeny and comparative genomics of the fungal order Sordariales.</title>
        <authorList>
            <person name="Hensen N."/>
            <person name="Bonometti L."/>
            <person name="Westerberg I."/>
            <person name="Brannstrom I.O."/>
            <person name="Guillou S."/>
            <person name="Cros-Aarteil S."/>
            <person name="Calhoun S."/>
            <person name="Haridas S."/>
            <person name="Kuo A."/>
            <person name="Mondo S."/>
            <person name="Pangilinan J."/>
            <person name="Riley R."/>
            <person name="LaButti K."/>
            <person name="Andreopoulos B."/>
            <person name="Lipzen A."/>
            <person name="Chen C."/>
            <person name="Yan M."/>
            <person name="Daum C."/>
            <person name="Ng V."/>
            <person name="Clum A."/>
            <person name="Steindorff A."/>
            <person name="Ohm R.A."/>
            <person name="Martin F."/>
            <person name="Silar P."/>
            <person name="Natvig D.O."/>
            <person name="Lalanne C."/>
            <person name="Gautier V."/>
            <person name="Ament-Velasquez S.L."/>
            <person name="Kruys A."/>
            <person name="Hutchinson M.I."/>
            <person name="Powell A.J."/>
            <person name="Barry K."/>
            <person name="Miller A.N."/>
            <person name="Grigoriev I.V."/>
            <person name="Debuchy R."/>
            <person name="Gladieux P."/>
            <person name="Hiltunen Thoren M."/>
            <person name="Johannesson H."/>
        </authorList>
    </citation>
    <scope>NUCLEOTIDE SEQUENCE [LARGE SCALE GENOMIC DNA]</scope>
    <source>
        <strain evidence="10">CBS 340.73</strain>
    </source>
</reference>
<dbReference type="PANTHER" id="PTHR47447">
    <property type="entry name" value="OS03G0856100 PROTEIN"/>
    <property type="match status" value="1"/>
</dbReference>
<evidence type="ECO:0000256" key="3">
    <source>
        <dbReference type="ARBA" id="ARBA00044493"/>
    </source>
</evidence>
<feature type="region of interest" description="Disordered" evidence="6">
    <location>
        <begin position="32"/>
        <end position="67"/>
    </location>
</feature>
<gene>
    <name evidence="9" type="ORF">QBC46DRAFT_376470</name>
</gene>
<feature type="repeat" description="PPR" evidence="5">
    <location>
        <begin position="231"/>
        <end position="266"/>
    </location>
</feature>
<dbReference type="InterPro" id="IPR002885">
    <property type="entry name" value="PPR_rpt"/>
</dbReference>
<accession>A0AAN6S815</accession>
<dbReference type="InterPro" id="IPR057027">
    <property type="entry name" value="TPR_mt"/>
</dbReference>
<feature type="compositionally biased region" description="Polar residues" evidence="6">
    <location>
        <begin position="85"/>
        <end position="97"/>
    </location>
</feature>
<protein>
    <recommendedName>
        <fullName evidence="11">Pentatricopeptide repeat protein</fullName>
    </recommendedName>
</protein>
<feature type="region of interest" description="Disordered" evidence="6">
    <location>
        <begin position="79"/>
        <end position="168"/>
    </location>
</feature>
<keyword evidence="10" id="KW-1185">Reference proteome</keyword>
<evidence type="ECO:0000313" key="10">
    <source>
        <dbReference type="Proteomes" id="UP001303473"/>
    </source>
</evidence>
<keyword evidence="2" id="KW-0677">Repeat</keyword>
<dbReference type="Pfam" id="PF13812">
    <property type="entry name" value="PPR_3"/>
    <property type="match status" value="1"/>
</dbReference>
<feature type="domain" description="Pentatricopeptide repeat-containing protein-mitochondrial" evidence="7">
    <location>
        <begin position="417"/>
        <end position="549"/>
    </location>
</feature>
<evidence type="ECO:0000259" key="7">
    <source>
        <dbReference type="Pfam" id="PF23276"/>
    </source>
</evidence>
<evidence type="ECO:0000256" key="1">
    <source>
        <dbReference type="ARBA" id="ARBA00006192"/>
    </source>
</evidence>
<feature type="domain" description="Tetratricopeptide repeats fungi 2" evidence="8">
    <location>
        <begin position="575"/>
        <end position="617"/>
    </location>
</feature>
<dbReference type="Pfam" id="PF23276">
    <property type="entry name" value="TPR_24"/>
    <property type="match status" value="1"/>
</dbReference>
<comment type="subunit">
    <text evidence="4">Binds to mitochondrial small subunit 15S rRNA.</text>
</comment>
<dbReference type="AlphaFoldDB" id="A0AAN6S815"/>
<name>A0AAN6S815_9PEZI</name>
<dbReference type="Proteomes" id="UP001303473">
    <property type="component" value="Unassembled WGS sequence"/>
</dbReference>
<dbReference type="InterPro" id="IPR057029">
    <property type="entry name" value="TPR_fung_2"/>
</dbReference>
<evidence type="ECO:0000313" key="9">
    <source>
        <dbReference type="EMBL" id="KAK3943865.1"/>
    </source>
</evidence>